<evidence type="ECO:0000313" key="3">
    <source>
        <dbReference type="Proteomes" id="UP000302218"/>
    </source>
</evidence>
<dbReference type="PANTHER" id="PTHR34512:SF30">
    <property type="entry name" value="OUTER MEMBRANE PROTEIN ASSEMBLY FACTOR BAMB"/>
    <property type="match status" value="1"/>
</dbReference>
<feature type="domain" description="Pyrrolo-quinoline quinone repeat" evidence="1">
    <location>
        <begin position="279"/>
        <end position="398"/>
    </location>
</feature>
<dbReference type="AlphaFoldDB" id="A0A4V1FYZ4"/>
<sequence>MPSRRRLLAGCGLSLAGLLAGGTLLADRSATTDTDWPMARYDAAGTGYNPDASGPRDEIHVAWDESLESVSGFEVTPPVLVDDILYTVGDEFVAIDTERGAARFSVDAIDASSPTYVPSSVYQTGTLAVTAKDGVIGLSAGGGVELFGLRFGDVRWRGPGQVSEIDFRDRSETPSPVRVGDTVYTAIPDTAEIVALEADSGHERWRRGFDRDDDDEAGGITHRPAVRDGIVFATGRPGEVAAFDAESGTKRWDRTLEDATVRPPTATEAGVVVPTRTGIRLLEADSGARRWRKSLEGNATRGAAAVAEGRVFVADDGVDGELHALDLETGKPAWSVLYGHDDTPIVADGVVYVTNSGYELAAFDAETGDPGFTYGAKWAISMPAVGDGTLYVVDGDRVLALEEQDD</sequence>
<organism evidence="2 3">
    <name type="scientific">Natrinema versiforme</name>
    <dbReference type="NCBI Taxonomy" id="88724"/>
    <lineage>
        <taxon>Archaea</taxon>
        <taxon>Methanobacteriati</taxon>
        <taxon>Methanobacteriota</taxon>
        <taxon>Stenosarchaea group</taxon>
        <taxon>Halobacteria</taxon>
        <taxon>Halobacteriales</taxon>
        <taxon>Natrialbaceae</taxon>
        <taxon>Natrinema</taxon>
    </lineage>
</organism>
<dbReference type="InterPro" id="IPR002372">
    <property type="entry name" value="PQQ_rpt_dom"/>
</dbReference>
<dbReference type="SUPFAM" id="SSF50998">
    <property type="entry name" value="Quinoprotein alcohol dehydrogenase-like"/>
    <property type="match status" value="2"/>
</dbReference>
<dbReference type="EMBL" id="CP040330">
    <property type="protein sequence ID" value="QCS41495.1"/>
    <property type="molecule type" value="Genomic_DNA"/>
</dbReference>
<dbReference type="InterPro" id="IPR011047">
    <property type="entry name" value="Quinoprotein_ADH-like_sf"/>
</dbReference>
<dbReference type="SMART" id="SM00564">
    <property type="entry name" value="PQQ"/>
    <property type="match status" value="6"/>
</dbReference>
<gene>
    <name evidence="2" type="ORF">FEJ81_03670</name>
</gene>
<dbReference type="InterPro" id="IPR006311">
    <property type="entry name" value="TAT_signal"/>
</dbReference>
<protein>
    <submittedName>
        <fullName evidence="2">Pyrrolo-quinoline quinone</fullName>
    </submittedName>
</protein>
<evidence type="ECO:0000313" key="2">
    <source>
        <dbReference type="EMBL" id="QCS41495.1"/>
    </source>
</evidence>
<dbReference type="Gene3D" id="2.140.10.10">
    <property type="entry name" value="Quinoprotein alcohol dehydrogenase-like superfamily"/>
    <property type="match status" value="1"/>
</dbReference>
<accession>A0A4V1FYZ4</accession>
<dbReference type="OrthoDB" id="169171at2157"/>
<proteinExistence type="predicted"/>
<dbReference type="Gene3D" id="2.130.10.10">
    <property type="entry name" value="YVTN repeat-like/Quinoprotein amine dehydrogenase"/>
    <property type="match status" value="1"/>
</dbReference>
<dbReference type="Proteomes" id="UP000302218">
    <property type="component" value="Chromosome"/>
</dbReference>
<dbReference type="InterPro" id="IPR018391">
    <property type="entry name" value="PQQ_b-propeller_rpt"/>
</dbReference>
<name>A0A4V1FYZ4_9EURY</name>
<evidence type="ECO:0000259" key="1">
    <source>
        <dbReference type="Pfam" id="PF13360"/>
    </source>
</evidence>
<dbReference type="Pfam" id="PF13360">
    <property type="entry name" value="PQQ_2"/>
    <property type="match status" value="2"/>
</dbReference>
<dbReference type="PANTHER" id="PTHR34512">
    <property type="entry name" value="CELL SURFACE PROTEIN"/>
    <property type="match status" value="1"/>
</dbReference>
<feature type="domain" description="Pyrrolo-quinoline quinone repeat" evidence="1">
    <location>
        <begin position="191"/>
        <end position="276"/>
    </location>
</feature>
<dbReference type="GeneID" id="40264340"/>
<reference evidence="3" key="1">
    <citation type="submission" date="2019-05" db="EMBL/GenBank/DDBJ databases">
        <title>Genome sequence and methylation pattern of the halophilic Archaeon Natrinema versiforme BOL5-4.</title>
        <authorList>
            <person name="DasSarma P."/>
            <person name="Anton B.P."/>
            <person name="DasSarma S.L."/>
            <person name="Martinez F.L."/>
            <person name="Guzman D."/>
            <person name="Roberts R.J."/>
            <person name="DasSarma S."/>
        </authorList>
    </citation>
    <scope>NUCLEOTIDE SEQUENCE [LARGE SCALE GENOMIC DNA]</scope>
    <source>
        <strain evidence="3">BOL5-4</strain>
    </source>
</reference>
<dbReference type="InterPro" id="IPR015943">
    <property type="entry name" value="WD40/YVTN_repeat-like_dom_sf"/>
</dbReference>
<dbReference type="PROSITE" id="PS51318">
    <property type="entry name" value="TAT"/>
    <property type="match status" value="1"/>
</dbReference>
<dbReference type="RefSeq" id="WP_138244003.1">
    <property type="nucleotide sequence ID" value="NZ_CP040330.1"/>
</dbReference>
<dbReference type="KEGG" id="nvr:FEJ81_03670"/>